<dbReference type="STRING" id="317010.RU96_GL001967"/>
<reference evidence="1 2" key="1">
    <citation type="submission" date="2014-12" db="EMBL/GenBank/DDBJ databases">
        <title>Draft genome sequences of 29 type strains of Enterococci.</title>
        <authorList>
            <person name="Zhong Z."/>
            <person name="Sun Z."/>
            <person name="Liu W."/>
            <person name="Zhang W."/>
            <person name="Zhang H."/>
        </authorList>
    </citation>
    <scope>NUCLEOTIDE SEQUENCE [LARGE SCALE GENOMIC DNA]</scope>
    <source>
        <strain evidence="1 2">DSM 21207</strain>
    </source>
</reference>
<proteinExistence type="predicted"/>
<protein>
    <submittedName>
        <fullName evidence="1">Uncharacterized protein</fullName>
    </submittedName>
</protein>
<evidence type="ECO:0000313" key="1">
    <source>
        <dbReference type="EMBL" id="OJG13703.1"/>
    </source>
</evidence>
<dbReference type="AlphaFoldDB" id="A0A1L8R1S5"/>
<gene>
    <name evidence="1" type="ORF">RU96_GL001967</name>
</gene>
<evidence type="ECO:0000313" key="2">
    <source>
        <dbReference type="Proteomes" id="UP000182835"/>
    </source>
</evidence>
<dbReference type="EMBL" id="JXKG01000040">
    <property type="protein sequence ID" value="OJG13703.1"/>
    <property type="molecule type" value="Genomic_DNA"/>
</dbReference>
<sequence>MQIQGFFAGKNQKKRAVSSLLQPPPPFVGRKPCCTRQRSKPFRSNSPFLMSKRCHAALCVFRLPLFVCSCHSLLATVPQPVENTRVKCTSKLALVFSWCLWFFHCTANDTNTLAKMNNRKQNAKGDSLHRLTKRTI</sequence>
<comment type="caution">
    <text evidence="1">The sequence shown here is derived from an EMBL/GenBank/DDBJ whole genome shotgun (WGS) entry which is preliminary data.</text>
</comment>
<accession>A0A1L8R1S5</accession>
<name>A0A1L8R1S5_9ENTE</name>
<organism evidence="1 2">
    <name type="scientific">Enterococcus canintestini</name>
    <dbReference type="NCBI Taxonomy" id="317010"/>
    <lineage>
        <taxon>Bacteria</taxon>
        <taxon>Bacillati</taxon>
        <taxon>Bacillota</taxon>
        <taxon>Bacilli</taxon>
        <taxon>Lactobacillales</taxon>
        <taxon>Enterococcaceae</taxon>
        <taxon>Enterococcus</taxon>
    </lineage>
</organism>
<dbReference type="Proteomes" id="UP000182835">
    <property type="component" value="Unassembled WGS sequence"/>
</dbReference>